<dbReference type="EMBL" id="AZFQ01000023">
    <property type="protein sequence ID" value="KRL99741.1"/>
    <property type="molecule type" value="Genomic_DNA"/>
</dbReference>
<evidence type="ECO:0000313" key="1">
    <source>
        <dbReference type="EMBL" id="KRL99741.1"/>
    </source>
</evidence>
<dbReference type="AlphaFoldDB" id="A0A0R1V228"/>
<dbReference type="RefSeq" id="WP_056960177.1">
    <property type="nucleotide sequence ID" value="NZ_AZFQ01000023.1"/>
</dbReference>
<gene>
    <name evidence="1" type="ORF">FD50_GL000059</name>
</gene>
<dbReference type="OrthoDB" id="1660014at2"/>
<protein>
    <submittedName>
        <fullName evidence="1">Uncharacterized protein</fullName>
    </submittedName>
</protein>
<dbReference type="GeneID" id="98307528"/>
<accession>A0A0R1V228</accession>
<reference evidence="1 2" key="1">
    <citation type="journal article" date="2015" name="Genome Announc.">
        <title>Expanding the biotechnology potential of lactobacilli through comparative genomics of 213 strains and associated genera.</title>
        <authorList>
            <person name="Sun Z."/>
            <person name="Harris H.M."/>
            <person name="McCann A."/>
            <person name="Guo C."/>
            <person name="Argimon S."/>
            <person name="Zhang W."/>
            <person name="Yang X."/>
            <person name="Jeffery I.B."/>
            <person name="Cooney J.C."/>
            <person name="Kagawa T.F."/>
            <person name="Liu W."/>
            <person name="Song Y."/>
            <person name="Salvetti E."/>
            <person name="Wrobel A."/>
            <person name="Rasinkangas P."/>
            <person name="Parkhill J."/>
            <person name="Rea M.C."/>
            <person name="O'Sullivan O."/>
            <person name="Ritari J."/>
            <person name="Douillard F.P."/>
            <person name="Paul Ross R."/>
            <person name="Yang R."/>
            <person name="Briner A.E."/>
            <person name="Felis G.E."/>
            <person name="de Vos W.M."/>
            <person name="Barrangou R."/>
            <person name="Klaenhammer T.R."/>
            <person name="Caufield P.W."/>
            <person name="Cui Y."/>
            <person name="Zhang H."/>
            <person name="O'Toole P.W."/>
        </authorList>
    </citation>
    <scope>NUCLEOTIDE SEQUENCE [LARGE SCALE GENOMIC DNA]</scope>
    <source>
        <strain evidence="1 2">DSM 16230</strain>
    </source>
</reference>
<sequence length="208" mass="24221">MTNSEICDKFKNKIAPSVYRPLECARKDGCKVTFKEKEYTIKLKIPSLSYNGIYFRPEDLKEETNYLIGEKRGPGLDNDFSIISGDESFVFEVKNTKKKNASMYTDKVCVQLVGGEHWIKHLSFLMGSYKDQNFKKICKNYCIYINLTQRVIASRIRGFDSNYCMYVKKHNDINYVLVDKVSSCGIDLTKVFHFIIKKKAALQRNLWK</sequence>
<proteinExistence type="predicted"/>
<organism evidence="1 2">
    <name type="scientific">Liquorilactobacillus satsumensis DSM 16230 = JCM 12392</name>
    <dbReference type="NCBI Taxonomy" id="1423801"/>
    <lineage>
        <taxon>Bacteria</taxon>
        <taxon>Bacillati</taxon>
        <taxon>Bacillota</taxon>
        <taxon>Bacilli</taxon>
        <taxon>Lactobacillales</taxon>
        <taxon>Lactobacillaceae</taxon>
        <taxon>Liquorilactobacillus</taxon>
    </lineage>
</organism>
<comment type="caution">
    <text evidence="1">The sequence shown here is derived from an EMBL/GenBank/DDBJ whole genome shotgun (WGS) entry which is preliminary data.</text>
</comment>
<dbReference type="PATRIC" id="fig|1423801.4.peg.57"/>
<keyword evidence="2" id="KW-1185">Reference proteome</keyword>
<name>A0A0R1V228_9LACO</name>
<dbReference type="Proteomes" id="UP000051166">
    <property type="component" value="Unassembled WGS sequence"/>
</dbReference>
<evidence type="ECO:0000313" key="2">
    <source>
        <dbReference type="Proteomes" id="UP000051166"/>
    </source>
</evidence>